<evidence type="ECO:0000313" key="1">
    <source>
        <dbReference type="EMBL" id="NNF06463.1"/>
    </source>
</evidence>
<accession>A0A7Y2EEE3</accession>
<sequence length="209" mass="23263">MANKTPETFVLERPEQRDVLRSPIRLEILGQFLKPGGMSVGEIAERMGRPAASLYYHVELLEAVGILEKVGERRRGKRFEALYEPVADRFGYPADPDQTSSIEDAVKTMSSAFRMAEKDMKSALQDNTGTYEGPYRNCVGTRVHARVSKKALKAVNDHLAAIESVLVEENQRETARKTDQYVSLTLALLPLHGRNKPVATKSGSKSSKE</sequence>
<dbReference type="InterPro" id="IPR036390">
    <property type="entry name" value="WH_DNA-bd_sf"/>
</dbReference>
<dbReference type="EMBL" id="JABDJR010000263">
    <property type="protein sequence ID" value="NNF06463.1"/>
    <property type="molecule type" value="Genomic_DNA"/>
</dbReference>
<dbReference type="InterPro" id="IPR011991">
    <property type="entry name" value="ArsR-like_HTH"/>
</dbReference>
<evidence type="ECO:0000313" key="2">
    <source>
        <dbReference type="Proteomes" id="UP000547674"/>
    </source>
</evidence>
<dbReference type="Gene3D" id="1.10.10.10">
    <property type="entry name" value="Winged helix-like DNA-binding domain superfamily/Winged helix DNA-binding domain"/>
    <property type="match status" value="1"/>
</dbReference>
<name>A0A7Y2EEE3_UNCEI</name>
<dbReference type="AlphaFoldDB" id="A0A7Y2EEE3"/>
<dbReference type="Pfam" id="PF12840">
    <property type="entry name" value="HTH_20"/>
    <property type="match status" value="1"/>
</dbReference>
<comment type="caution">
    <text evidence="1">The sequence shown here is derived from an EMBL/GenBank/DDBJ whole genome shotgun (WGS) entry which is preliminary data.</text>
</comment>
<dbReference type="InterPro" id="IPR036388">
    <property type="entry name" value="WH-like_DNA-bd_sf"/>
</dbReference>
<protein>
    <submittedName>
        <fullName evidence="1">Helix-turn-helix domain-containing protein</fullName>
    </submittedName>
</protein>
<dbReference type="CDD" id="cd00090">
    <property type="entry name" value="HTH_ARSR"/>
    <property type="match status" value="1"/>
</dbReference>
<organism evidence="1 2">
    <name type="scientific">Eiseniibacteriota bacterium</name>
    <dbReference type="NCBI Taxonomy" id="2212470"/>
    <lineage>
        <taxon>Bacteria</taxon>
        <taxon>Candidatus Eiseniibacteriota</taxon>
    </lineage>
</organism>
<reference evidence="1 2" key="1">
    <citation type="submission" date="2020-03" db="EMBL/GenBank/DDBJ databases">
        <title>Metabolic flexibility allows generalist bacteria to become dominant in a frequently disturbed ecosystem.</title>
        <authorList>
            <person name="Chen Y.-J."/>
            <person name="Leung P.M."/>
            <person name="Bay S.K."/>
            <person name="Hugenholtz P."/>
            <person name="Kessler A.J."/>
            <person name="Shelley G."/>
            <person name="Waite D.W."/>
            <person name="Cook P.L."/>
            <person name="Greening C."/>
        </authorList>
    </citation>
    <scope>NUCLEOTIDE SEQUENCE [LARGE SCALE GENOMIC DNA]</scope>
    <source>
        <strain evidence="1">SS_bin_28</strain>
    </source>
</reference>
<gene>
    <name evidence="1" type="ORF">HKN21_06860</name>
</gene>
<dbReference type="SUPFAM" id="SSF46785">
    <property type="entry name" value="Winged helix' DNA-binding domain"/>
    <property type="match status" value="1"/>
</dbReference>
<proteinExistence type="predicted"/>
<dbReference type="Proteomes" id="UP000547674">
    <property type="component" value="Unassembled WGS sequence"/>
</dbReference>